<evidence type="ECO:0000313" key="2">
    <source>
        <dbReference type="EMBL" id="OYD83626.1"/>
    </source>
</evidence>
<dbReference type="PANTHER" id="PTHR34631">
    <property type="match status" value="1"/>
</dbReference>
<geneLocation type="plasmid" evidence="2">
    <name>unnamed</name>
</geneLocation>
<proteinExistence type="predicted"/>
<protein>
    <recommendedName>
        <fullName evidence="1">Transposase IS4-like domain-containing protein</fullName>
    </recommendedName>
</protein>
<evidence type="ECO:0000259" key="1">
    <source>
        <dbReference type="Pfam" id="PF01609"/>
    </source>
</evidence>
<sequence>MVDSTGVKLSGPGEWLVEKHGTQCRWAWRKLHLGVDAETGTIIAATLTGKEVDDAAELRPLLDQLAEPVAAVIADGACGQEYVYQTVADCHPGAAVIVPPRFRPRTPGIRPRRLTIKEPGQRSSLTPPCTRAAGRGQPLALITSVQQLGRCENNWNRVVFWKPRETVHNRFPDTPVILASRRGSCLCVCAAGVAQPVP</sequence>
<feature type="domain" description="Transposase IS4-like" evidence="1">
    <location>
        <begin position="2"/>
        <end position="88"/>
    </location>
</feature>
<name>A0A235HD23_AZOBR</name>
<dbReference type="InterPro" id="IPR002559">
    <property type="entry name" value="Transposase_11"/>
</dbReference>
<comment type="caution">
    <text evidence="2">The sequence shown here is derived from an EMBL/GenBank/DDBJ whole genome shotgun (WGS) entry which is preliminary data.</text>
</comment>
<dbReference type="EMBL" id="NOWT01000012">
    <property type="protein sequence ID" value="OYD83626.1"/>
    <property type="molecule type" value="Genomic_DNA"/>
</dbReference>
<organism evidence="2 3">
    <name type="scientific">Azospirillum brasilense</name>
    <dbReference type="NCBI Taxonomy" id="192"/>
    <lineage>
        <taxon>Bacteria</taxon>
        <taxon>Pseudomonadati</taxon>
        <taxon>Pseudomonadota</taxon>
        <taxon>Alphaproteobacteria</taxon>
        <taxon>Rhodospirillales</taxon>
        <taxon>Azospirillaceae</taxon>
        <taxon>Azospirillum</taxon>
    </lineage>
</organism>
<dbReference type="PANTHER" id="PTHR34631:SF3">
    <property type="entry name" value="ISSOD12 TRANSPOSASE TNPA_ISSOD12"/>
    <property type="match status" value="1"/>
</dbReference>
<dbReference type="Pfam" id="PF01609">
    <property type="entry name" value="DDE_Tnp_1"/>
    <property type="match status" value="1"/>
</dbReference>
<accession>A0A235HD23</accession>
<dbReference type="GO" id="GO:0003677">
    <property type="term" value="F:DNA binding"/>
    <property type="evidence" value="ECO:0007669"/>
    <property type="project" value="InterPro"/>
</dbReference>
<gene>
    <name evidence="2" type="ORF">CHT98_14115</name>
</gene>
<keyword evidence="2" id="KW-0614">Plasmid</keyword>
<dbReference type="AlphaFoldDB" id="A0A235HD23"/>
<dbReference type="Proteomes" id="UP000215367">
    <property type="component" value="Unassembled WGS sequence"/>
</dbReference>
<reference evidence="2 3" key="1">
    <citation type="submission" date="2017-07" db="EMBL/GenBank/DDBJ databases">
        <title>Whole genome sequence of Azospirillum brasilense 2A1, a potential biofertilizer strain.</title>
        <authorList>
            <person name="Fontana C.A."/>
            <person name="Toffoli L.M."/>
            <person name="Salazar S.M."/>
            <person name="Puglisi E."/>
            <person name="Pedraza R."/>
            <person name="Bassi D."/>
            <person name="Cocconcelli P.S."/>
        </authorList>
    </citation>
    <scope>NUCLEOTIDE SEQUENCE [LARGE SCALE GENOMIC DNA]</scope>
    <source>
        <strain evidence="2 3">2A1</strain>
        <plasmid evidence="2">unnamed</plasmid>
    </source>
</reference>
<dbReference type="GO" id="GO:0004803">
    <property type="term" value="F:transposase activity"/>
    <property type="evidence" value="ECO:0007669"/>
    <property type="project" value="InterPro"/>
</dbReference>
<evidence type="ECO:0000313" key="3">
    <source>
        <dbReference type="Proteomes" id="UP000215367"/>
    </source>
</evidence>
<dbReference type="GO" id="GO:0006313">
    <property type="term" value="P:DNA transposition"/>
    <property type="evidence" value="ECO:0007669"/>
    <property type="project" value="InterPro"/>
</dbReference>
<dbReference type="InterPro" id="IPR053172">
    <property type="entry name" value="Tn903_transposase"/>
</dbReference>